<dbReference type="SUPFAM" id="SSF46785">
    <property type="entry name" value="Winged helix' DNA-binding domain"/>
    <property type="match status" value="1"/>
</dbReference>
<keyword evidence="2" id="KW-1185">Reference proteome</keyword>
<protein>
    <submittedName>
        <fullName evidence="1">Helix-turn-helix transcriptional regulator</fullName>
    </submittedName>
</protein>
<gene>
    <name evidence="1" type="ORF">ACFQB0_13775</name>
</gene>
<name>A0ABW1VKJ2_9MICO</name>
<dbReference type="Gene3D" id="1.10.10.10">
    <property type="entry name" value="Winged helix-like DNA-binding domain superfamily/Winged helix DNA-binding domain"/>
    <property type="match status" value="1"/>
</dbReference>
<dbReference type="EMBL" id="JBHSTP010000003">
    <property type="protein sequence ID" value="MFC6357175.1"/>
    <property type="molecule type" value="Genomic_DNA"/>
</dbReference>
<evidence type="ECO:0000313" key="1">
    <source>
        <dbReference type="EMBL" id="MFC6357175.1"/>
    </source>
</evidence>
<sequence>MRPEIHPDSTDSRVHVALASRTRRLVLDAVARATAPADAHALASGLGLHVTTVRFHLEHLEAAHLVSRQTDVEKRRGRPRIRYLASSRLGEDSREQLIEVLAGALAQRDIGRAQSVEAGHRWADELLATHDDAADGVETLLRLLDGLGFDPLIDEKVIRLRGCPFREAARDHPQVICSVHRGLVERILEARGVERRPELLPFAEPELCLITLHDD</sequence>
<proteinExistence type="predicted"/>
<dbReference type="InterPro" id="IPR036388">
    <property type="entry name" value="WH-like_DNA-bd_sf"/>
</dbReference>
<organism evidence="1 2">
    <name type="scientific">Luethyella okanaganae</name>
    <dbReference type="NCBI Taxonomy" id="69372"/>
    <lineage>
        <taxon>Bacteria</taxon>
        <taxon>Bacillati</taxon>
        <taxon>Actinomycetota</taxon>
        <taxon>Actinomycetes</taxon>
        <taxon>Micrococcales</taxon>
        <taxon>Microbacteriaceae</taxon>
        <taxon>Luethyella</taxon>
    </lineage>
</organism>
<reference evidence="2" key="1">
    <citation type="journal article" date="2019" name="Int. J. Syst. Evol. Microbiol.">
        <title>The Global Catalogue of Microorganisms (GCM) 10K type strain sequencing project: providing services to taxonomists for standard genome sequencing and annotation.</title>
        <authorList>
            <consortium name="The Broad Institute Genomics Platform"/>
            <consortium name="The Broad Institute Genome Sequencing Center for Infectious Disease"/>
            <person name="Wu L."/>
            <person name="Ma J."/>
        </authorList>
    </citation>
    <scope>NUCLEOTIDE SEQUENCE [LARGE SCALE GENOMIC DNA]</scope>
    <source>
        <strain evidence="2">CCUG 43304</strain>
    </source>
</reference>
<dbReference type="Proteomes" id="UP001596306">
    <property type="component" value="Unassembled WGS sequence"/>
</dbReference>
<dbReference type="InterPro" id="IPR036390">
    <property type="entry name" value="WH_DNA-bd_sf"/>
</dbReference>
<evidence type="ECO:0000313" key="2">
    <source>
        <dbReference type="Proteomes" id="UP001596306"/>
    </source>
</evidence>
<comment type="caution">
    <text evidence="1">The sequence shown here is derived from an EMBL/GenBank/DDBJ whole genome shotgun (WGS) entry which is preliminary data.</text>
</comment>
<accession>A0ABW1VKJ2</accession>
<dbReference type="RefSeq" id="WP_386732729.1">
    <property type="nucleotide sequence ID" value="NZ_JBHSTP010000003.1"/>
</dbReference>